<evidence type="ECO:0000313" key="1">
    <source>
        <dbReference type="EMBL" id="MBK8571081.1"/>
    </source>
</evidence>
<comment type="caution">
    <text evidence="1">The sequence shown here is derived from an EMBL/GenBank/DDBJ whole genome shotgun (WGS) entry which is preliminary data.</text>
</comment>
<evidence type="ECO:0000313" key="2">
    <source>
        <dbReference type="Proteomes" id="UP000709959"/>
    </source>
</evidence>
<name>A0A936EZQ8_9BACT</name>
<proteinExistence type="predicted"/>
<sequence length="289" mass="31662">MKKTLIALAVFLTAALGIGGYFIYQDGLVPVPLTERLLLFVPGNPEFGEDQARVEALMLPGPKTEAFLTRQAALTVLEEQPGGAFAGQLATALEVSRHGRRWRLTLVQGWRLQDGSQLDAANLAAALAPRMLPLGGGCLVVDAKTLDLRFKVRPPGMPGLLAQWPVAGSGPFVRQGNVLTRFEGFTPGKAGFATVEVRTDPALLEGRAWADGLASARWAWAVFPGQVAPEDMARVRLAPYDELRMKDGSVWFLSRRLRRLRPDQEDWTRTRLFGAWKGAMDLPYDPLGM</sequence>
<protein>
    <submittedName>
        <fullName evidence="1">Uncharacterized protein</fullName>
    </submittedName>
</protein>
<accession>A0A936EZQ8</accession>
<dbReference type="AlphaFoldDB" id="A0A936EZQ8"/>
<gene>
    <name evidence="1" type="ORF">IPN91_00275</name>
</gene>
<organism evidence="1 2">
    <name type="scientific">Candidatus Geothrix odensensis</name>
    <dbReference type="NCBI Taxonomy" id="2954440"/>
    <lineage>
        <taxon>Bacteria</taxon>
        <taxon>Pseudomonadati</taxon>
        <taxon>Acidobacteriota</taxon>
        <taxon>Holophagae</taxon>
        <taxon>Holophagales</taxon>
        <taxon>Holophagaceae</taxon>
        <taxon>Geothrix</taxon>
    </lineage>
</organism>
<reference evidence="1 2" key="1">
    <citation type="submission" date="2020-10" db="EMBL/GenBank/DDBJ databases">
        <title>Connecting structure to function with the recovery of over 1000 high-quality activated sludge metagenome-assembled genomes encoding full-length rRNA genes using long-read sequencing.</title>
        <authorList>
            <person name="Singleton C.M."/>
            <person name="Petriglieri F."/>
            <person name="Kristensen J.M."/>
            <person name="Kirkegaard R.H."/>
            <person name="Michaelsen T.Y."/>
            <person name="Andersen M.H."/>
            <person name="Karst S.M."/>
            <person name="Dueholm M.S."/>
            <person name="Nielsen P.H."/>
            <person name="Albertsen M."/>
        </authorList>
    </citation>
    <scope>NUCLEOTIDE SEQUENCE [LARGE SCALE GENOMIC DNA]</scope>
    <source>
        <strain evidence="1">OdNE_18-Q3-R46-58_MAXAC.008</strain>
    </source>
</reference>
<dbReference type="Gene3D" id="3.40.190.10">
    <property type="entry name" value="Periplasmic binding protein-like II"/>
    <property type="match status" value="1"/>
</dbReference>
<dbReference type="Proteomes" id="UP000709959">
    <property type="component" value="Unassembled WGS sequence"/>
</dbReference>
<dbReference type="EMBL" id="JADKCH010000001">
    <property type="protein sequence ID" value="MBK8571081.1"/>
    <property type="molecule type" value="Genomic_DNA"/>
</dbReference>
<dbReference type="SUPFAM" id="SSF53850">
    <property type="entry name" value="Periplasmic binding protein-like II"/>
    <property type="match status" value="1"/>
</dbReference>